<dbReference type="GeneID" id="37064027"/>
<evidence type="ECO:0000313" key="2">
    <source>
        <dbReference type="EMBL" id="PWY83472.1"/>
    </source>
</evidence>
<dbReference type="InterPro" id="IPR013183">
    <property type="entry name" value="Hsk3-like"/>
</dbReference>
<dbReference type="InterPro" id="IPR042332">
    <property type="entry name" value="Hsk3"/>
</dbReference>
<dbReference type="VEuPathDB" id="FungiDB:BO70DRAFT_352315"/>
<dbReference type="Pfam" id="PF08227">
    <property type="entry name" value="DASH_Hsk3"/>
    <property type="match status" value="1"/>
</dbReference>
<dbReference type="GO" id="GO:0008608">
    <property type="term" value="P:attachment of spindle microtubules to kinetochore"/>
    <property type="evidence" value="ECO:0007669"/>
    <property type="project" value="InterPro"/>
</dbReference>
<proteinExistence type="predicted"/>
<organism evidence="2 3">
    <name type="scientific">Aspergillus heteromorphus CBS 117.55</name>
    <dbReference type="NCBI Taxonomy" id="1448321"/>
    <lineage>
        <taxon>Eukaryota</taxon>
        <taxon>Fungi</taxon>
        <taxon>Dikarya</taxon>
        <taxon>Ascomycota</taxon>
        <taxon>Pezizomycotina</taxon>
        <taxon>Eurotiomycetes</taxon>
        <taxon>Eurotiomycetidae</taxon>
        <taxon>Eurotiales</taxon>
        <taxon>Aspergillaceae</taxon>
        <taxon>Aspergillus</taxon>
        <taxon>Aspergillus subgen. Circumdati</taxon>
    </lineage>
</organism>
<dbReference type="OrthoDB" id="3358869at2759"/>
<dbReference type="PANTHER" id="PTHR28289:SF1">
    <property type="entry name" value="DASH COMPLEX SUBUNIT HSK3"/>
    <property type="match status" value="1"/>
</dbReference>
<dbReference type="EMBL" id="MSFL01000010">
    <property type="protein sequence ID" value="PWY83472.1"/>
    <property type="molecule type" value="Genomic_DNA"/>
</dbReference>
<name>A0A317WE22_9EURO</name>
<reference evidence="2 3" key="1">
    <citation type="submission" date="2016-12" db="EMBL/GenBank/DDBJ databases">
        <title>The genomes of Aspergillus section Nigri reveals drivers in fungal speciation.</title>
        <authorList>
            <consortium name="DOE Joint Genome Institute"/>
            <person name="Vesth T.C."/>
            <person name="Nybo J."/>
            <person name="Theobald S."/>
            <person name="Brandl J."/>
            <person name="Frisvad J.C."/>
            <person name="Nielsen K.F."/>
            <person name="Lyhne E.K."/>
            <person name="Kogle M.E."/>
            <person name="Kuo A."/>
            <person name="Riley R."/>
            <person name="Clum A."/>
            <person name="Nolan M."/>
            <person name="Lipzen A."/>
            <person name="Salamov A."/>
            <person name="Henrissat B."/>
            <person name="Wiebenga A."/>
            <person name="De Vries R.P."/>
            <person name="Grigoriev I.V."/>
            <person name="Mortensen U.H."/>
            <person name="Andersen M.R."/>
            <person name="Baker S.E."/>
        </authorList>
    </citation>
    <scope>NUCLEOTIDE SEQUENCE [LARGE SCALE GENOMIC DNA]</scope>
    <source>
        <strain evidence="2 3">CBS 117.55</strain>
    </source>
</reference>
<dbReference type="AlphaFoldDB" id="A0A317WE22"/>
<dbReference type="GO" id="GO:0042729">
    <property type="term" value="C:DASH complex"/>
    <property type="evidence" value="ECO:0007669"/>
    <property type="project" value="TreeGrafter"/>
</dbReference>
<feature type="region of interest" description="Disordered" evidence="1">
    <location>
        <begin position="1"/>
        <end position="42"/>
    </location>
</feature>
<dbReference type="PANTHER" id="PTHR28289">
    <property type="entry name" value="DASH COMPLEX SUBUNIT HSK3"/>
    <property type="match status" value="1"/>
</dbReference>
<protein>
    <recommendedName>
        <fullName evidence="4">DASH complex subunit Hsk3 like-domain-containing protein</fullName>
    </recommendedName>
</protein>
<accession>A0A317WE22</accession>
<dbReference type="RefSeq" id="XP_025399915.1">
    <property type="nucleotide sequence ID" value="XM_025541790.1"/>
</dbReference>
<dbReference type="Proteomes" id="UP000247233">
    <property type="component" value="Unassembled WGS sequence"/>
</dbReference>
<dbReference type="STRING" id="1448321.A0A317WE22"/>
<evidence type="ECO:0000313" key="3">
    <source>
        <dbReference type="Proteomes" id="UP000247233"/>
    </source>
</evidence>
<gene>
    <name evidence="2" type="ORF">BO70DRAFT_352315</name>
</gene>
<keyword evidence="3" id="KW-1185">Reference proteome</keyword>
<evidence type="ECO:0000256" key="1">
    <source>
        <dbReference type="SAM" id="MobiDB-lite"/>
    </source>
</evidence>
<sequence length="131" mass="13682">MPPPHHQHQPSTSHAYHPRHSVLPASSSSTGTGMGMGMGSASAMSNTKARQYANLHAQLDQLNANLHDTENLLRMTAVQAEDMRFLGGYVGALFMGSAKVLGEEGVKGNADRGVGVGVGIWGGGGVRVEMS</sequence>
<dbReference type="GO" id="GO:0051010">
    <property type="term" value="F:microtubule plus-end binding"/>
    <property type="evidence" value="ECO:0007669"/>
    <property type="project" value="TreeGrafter"/>
</dbReference>
<comment type="caution">
    <text evidence="2">The sequence shown here is derived from an EMBL/GenBank/DDBJ whole genome shotgun (WGS) entry which is preliminary data.</text>
</comment>
<evidence type="ECO:0008006" key="4">
    <source>
        <dbReference type="Google" id="ProtNLM"/>
    </source>
</evidence>